<dbReference type="AlphaFoldDB" id="A0A7W7RHP8"/>
<comment type="caution">
    <text evidence="1">The sequence shown here is derived from an EMBL/GenBank/DDBJ whole genome shotgun (WGS) entry which is preliminary data.</text>
</comment>
<dbReference type="Proteomes" id="UP000523007">
    <property type="component" value="Unassembled WGS sequence"/>
</dbReference>
<gene>
    <name evidence="1" type="ORF">F4561_002628</name>
</gene>
<evidence type="ECO:0000313" key="1">
    <source>
        <dbReference type="EMBL" id="MBB4931808.1"/>
    </source>
</evidence>
<dbReference type="RefSeq" id="WP_184578563.1">
    <property type="nucleotide sequence ID" value="NZ_JACHJT010000001.1"/>
</dbReference>
<keyword evidence="2" id="KW-1185">Reference proteome</keyword>
<reference evidence="1 2" key="1">
    <citation type="submission" date="2020-08" db="EMBL/GenBank/DDBJ databases">
        <title>Sequencing the genomes of 1000 actinobacteria strains.</title>
        <authorList>
            <person name="Klenk H.-P."/>
        </authorList>
    </citation>
    <scope>NUCLEOTIDE SEQUENCE [LARGE SCALE GENOMIC DNA]</scope>
    <source>
        <strain evidence="1 2">DSM 102030</strain>
    </source>
</reference>
<name>A0A7W7RHP8_9ACTN</name>
<protein>
    <submittedName>
        <fullName evidence="1">Uncharacterized protein</fullName>
    </submittedName>
</protein>
<organism evidence="1 2">
    <name type="scientific">Lipingzhangella halophila</name>
    <dbReference type="NCBI Taxonomy" id="1783352"/>
    <lineage>
        <taxon>Bacteria</taxon>
        <taxon>Bacillati</taxon>
        <taxon>Actinomycetota</taxon>
        <taxon>Actinomycetes</taxon>
        <taxon>Streptosporangiales</taxon>
        <taxon>Nocardiopsidaceae</taxon>
        <taxon>Lipingzhangella</taxon>
    </lineage>
</organism>
<sequence length="68" mass="7565">MSESMSAKLAKAARVYREAPENLKTTILKAADEGMKPAAITRAIEHTYTADYVARLVREHKKDKADDS</sequence>
<proteinExistence type="predicted"/>
<dbReference type="EMBL" id="JACHJT010000001">
    <property type="protein sequence ID" value="MBB4931808.1"/>
    <property type="molecule type" value="Genomic_DNA"/>
</dbReference>
<accession>A0A7W7RHP8</accession>
<evidence type="ECO:0000313" key="2">
    <source>
        <dbReference type="Proteomes" id="UP000523007"/>
    </source>
</evidence>